<dbReference type="EMBL" id="ML987193">
    <property type="protein sequence ID" value="KAF2250499.1"/>
    <property type="molecule type" value="Genomic_DNA"/>
</dbReference>
<evidence type="ECO:0000256" key="6">
    <source>
        <dbReference type="ARBA" id="ARBA00023163"/>
    </source>
</evidence>
<keyword evidence="2" id="KW-0479">Metal-binding</keyword>
<reference evidence="9" key="1">
    <citation type="journal article" date="2020" name="Stud. Mycol.">
        <title>101 Dothideomycetes genomes: a test case for predicting lifestyles and emergence of pathogens.</title>
        <authorList>
            <person name="Haridas S."/>
            <person name="Albert R."/>
            <person name="Binder M."/>
            <person name="Bloem J."/>
            <person name="Labutti K."/>
            <person name="Salamov A."/>
            <person name="Andreopoulos B."/>
            <person name="Baker S."/>
            <person name="Barry K."/>
            <person name="Bills G."/>
            <person name="Bluhm B."/>
            <person name="Cannon C."/>
            <person name="Castanera R."/>
            <person name="Culley D."/>
            <person name="Daum C."/>
            <person name="Ezra D."/>
            <person name="Gonzalez J."/>
            <person name="Henrissat B."/>
            <person name="Kuo A."/>
            <person name="Liang C."/>
            <person name="Lipzen A."/>
            <person name="Lutzoni F."/>
            <person name="Magnuson J."/>
            <person name="Mondo S."/>
            <person name="Nolan M."/>
            <person name="Ohm R."/>
            <person name="Pangilinan J."/>
            <person name="Park H.-J."/>
            <person name="Ramirez L."/>
            <person name="Alfaro M."/>
            <person name="Sun H."/>
            <person name="Tritt A."/>
            <person name="Yoshinaga Y."/>
            <person name="Zwiers L.-H."/>
            <person name="Turgeon B."/>
            <person name="Goodwin S."/>
            <person name="Spatafora J."/>
            <person name="Crous P."/>
            <person name="Grigoriev I."/>
        </authorList>
    </citation>
    <scope>NUCLEOTIDE SEQUENCE</scope>
    <source>
        <strain evidence="9">CBS 122368</strain>
    </source>
</reference>
<keyword evidence="5" id="KW-0805">Transcription regulation</keyword>
<sequence length="731" mass="83236">MVGRQEVYMGNILFCEYLCSKRNPPFLNRSLARSLQLNQRELEQAPPDRDSRSDFEINRADWKMPDEENLDAMVANQESNRSLIVHINGIEPLKPDKRSQGIPSKKKAVLFRLVVEVHITIFDPDRNDPCYRISNTEVAMLAMQTENGRDIKLAMPKSVIKLKDLLRSNGLGEEPSRRLSRPKPWNLLIAINFGGQKDAEQFFANMAPSHPSFQQNAPSRMVMRWIDILKCPGVNTVQPLIVRDEQLDFGLKMSLYWTPPKDESVLAMHNRQLKSSVRAAQYPTPPLEPGPSGHNFEITFVYQDTSFTREGLVCPHCSRSGFYELDALRMHLEAWHDMFKYRVKKEREEGGIQFWKFSCDVADHKADQQRASDRAPDPREIQMLAPKNPFDRQRYLEGNKDFQKAARLEKIYRPAALQRSTTAQLREKIKPRNPDEVQERPRVQGRKTYKVPKAPTSITFFRSITKRPLQEGEEISESDDEVDMDWVRLKKEAHMDLDSGIPEPTKRFLKAFDSFLIDERLQGDIHAADALIRFARAKANWLQQQKLLDEFQTKADELLGDKIITEEVHRASLDIVNKELDILSEQLAGLDARMNRCPNPSLTTKDKGKGKAKVTATGIMTPQTADSDGDVEMQDVPANTKPLEPPYDQCLCGEDALAASITSRIIVCENINCIRSAFHIDCILKHWSNAPDPKTHTWICNDCENDQQATDADSQLPYSSTAAAPGQNSGP</sequence>
<evidence type="ECO:0000259" key="8">
    <source>
        <dbReference type="Pfam" id="PF09733"/>
    </source>
</evidence>
<evidence type="ECO:0000256" key="7">
    <source>
        <dbReference type="SAM" id="MobiDB-lite"/>
    </source>
</evidence>
<evidence type="ECO:0000256" key="1">
    <source>
        <dbReference type="ARBA" id="ARBA00007416"/>
    </source>
</evidence>
<dbReference type="Pfam" id="PF09733">
    <property type="entry name" value="VEFS-Box"/>
    <property type="match status" value="1"/>
</dbReference>
<dbReference type="SUPFAM" id="SSF57903">
    <property type="entry name" value="FYVE/PHD zinc finger"/>
    <property type="match status" value="1"/>
</dbReference>
<evidence type="ECO:0000256" key="2">
    <source>
        <dbReference type="ARBA" id="ARBA00022723"/>
    </source>
</evidence>
<dbReference type="PROSITE" id="PS01359">
    <property type="entry name" value="ZF_PHD_1"/>
    <property type="match status" value="1"/>
</dbReference>
<dbReference type="OrthoDB" id="166746at2759"/>
<dbReference type="RefSeq" id="XP_033685503.1">
    <property type="nucleotide sequence ID" value="XM_033821296.1"/>
</dbReference>
<dbReference type="GeneID" id="54574626"/>
<gene>
    <name evidence="9" type="ORF">BU26DRAFT_264512</name>
</gene>
<dbReference type="InterPro" id="IPR019135">
    <property type="entry name" value="Polycomb_protein_VEFS-Box"/>
</dbReference>
<keyword evidence="3" id="KW-0863">Zinc-finger</keyword>
<evidence type="ECO:0000256" key="3">
    <source>
        <dbReference type="ARBA" id="ARBA00022771"/>
    </source>
</evidence>
<keyword evidence="4" id="KW-0862">Zinc</keyword>
<dbReference type="InterPro" id="IPR011011">
    <property type="entry name" value="Znf_FYVE_PHD"/>
</dbReference>
<dbReference type="GO" id="GO:0008270">
    <property type="term" value="F:zinc ion binding"/>
    <property type="evidence" value="ECO:0007669"/>
    <property type="project" value="UniProtKB-KW"/>
</dbReference>
<evidence type="ECO:0000256" key="5">
    <source>
        <dbReference type="ARBA" id="ARBA00023015"/>
    </source>
</evidence>
<protein>
    <recommendedName>
        <fullName evidence="8">Polycomb protein VEFS-Box domain-containing protein</fullName>
    </recommendedName>
</protein>
<dbReference type="CDD" id="cd21552">
    <property type="entry name" value="VEFS-box_ctSUZ12-like"/>
    <property type="match status" value="1"/>
</dbReference>
<keyword evidence="6" id="KW-0804">Transcription</keyword>
<feature type="region of interest" description="Disordered" evidence="7">
    <location>
        <begin position="710"/>
        <end position="731"/>
    </location>
</feature>
<keyword evidence="10" id="KW-1185">Reference proteome</keyword>
<dbReference type="AlphaFoldDB" id="A0A6A6IJU3"/>
<comment type="similarity">
    <text evidence="1">Belongs to the VEFS (VRN2-EMF2-FIS2-SU(Z)12) family.</text>
</comment>
<dbReference type="Proteomes" id="UP000800094">
    <property type="component" value="Unassembled WGS sequence"/>
</dbReference>
<dbReference type="InterPro" id="IPR013083">
    <property type="entry name" value="Znf_RING/FYVE/PHD"/>
</dbReference>
<evidence type="ECO:0000313" key="10">
    <source>
        <dbReference type="Proteomes" id="UP000800094"/>
    </source>
</evidence>
<evidence type="ECO:0000256" key="4">
    <source>
        <dbReference type="ARBA" id="ARBA00022833"/>
    </source>
</evidence>
<proteinExistence type="inferred from homology"/>
<accession>A0A6A6IJU3</accession>
<dbReference type="Gene3D" id="3.30.40.10">
    <property type="entry name" value="Zinc/RING finger domain, C3HC4 (zinc finger)"/>
    <property type="match status" value="1"/>
</dbReference>
<organism evidence="9 10">
    <name type="scientific">Trematosphaeria pertusa</name>
    <dbReference type="NCBI Taxonomy" id="390896"/>
    <lineage>
        <taxon>Eukaryota</taxon>
        <taxon>Fungi</taxon>
        <taxon>Dikarya</taxon>
        <taxon>Ascomycota</taxon>
        <taxon>Pezizomycotina</taxon>
        <taxon>Dothideomycetes</taxon>
        <taxon>Pleosporomycetidae</taxon>
        <taxon>Pleosporales</taxon>
        <taxon>Massarineae</taxon>
        <taxon>Trematosphaeriaceae</taxon>
        <taxon>Trematosphaeria</taxon>
    </lineage>
</organism>
<feature type="domain" description="Polycomb protein VEFS-Box" evidence="8">
    <location>
        <begin position="459"/>
        <end position="553"/>
    </location>
</feature>
<dbReference type="InterPro" id="IPR019786">
    <property type="entry name" value="Zinc_finger_PHD-type_CS"/>
</dbReference>
<evidence type="ECO:0000313" key="9">
    <source>
        <dbReference type="EMBL" id="KAF2250499.1"/>
    </source>
</evidence>
<name>A0A6A6IJU3_9PLEO</name>